<dbReference type="PANTHER" id="PTHR45982">
    <property type="entry name" value="REGULATOR OF CHROMOSOME CONDENSATION"/>
    <property type="match status" value="1"/>
</dbReference>
<keyword evidence="4" id="KW-1185">Reference proteome</keyword>
<dbReference type="EMBL" id="PPTA01000008">
    <property type="protein sequence ID" value="TFB01810.1"/>
    <property type="molecule type" value="Genomic_DNA"/>
</dbReference>
<dbReference type="Pfam" id="PF13540">
    <property type="entry name" value="RCC1_2"/>
    <property type="match status" value="1"/>
</dbReference>
<feature type="region of interest" description="Disordered" evidence="2">
    <location>
        <begin position="233"/>
        <end position="255"/>
    </location>
</feature>
<evidence type="ECO:0000256" key="2">
    <source>
        <dbReference type="SAM" id="MobiDB-lite"/>
    </source>
</evidence>
<proteinExistence type="predicted"/>
<dbReference type="Gene3D" id="2.130.10.30">
    <property type="entry name" value="Regulator of chromosome condensation 1/beta-lactamase-inhibitor protein II"/>
    <property type="match status" value="1"/>
</dbReference>
<evidence type="ECO:0000313" key="3">
    <source>
        <dbReference type="EMBL" id="TFB01810.1"/>
    </source>
</evidence>
<organism evidence="3 4">
    <name type="scientific">Trichoderma ghanense</name>
    <dbReference type="NCBI Taxonomy" id="65468"/>
    <lineage>
        <taxon>Eukaryota</taxon>
        <taxon>Fungi</taxon>
        <taxon>Dikarya</taxon>
        <taxon>Ascomycota</taxon>
        <taxon>Pezizomycotina</taxon>
        <taxon>Sordariomycetes</taxon>
        <taxon>Hypocreomycetidae</taxon>
        <taxon>Hypocreales</taxon>
        <taxon>Hypocreaceae</taxon>
        <taxon>Trichoderma</taxon>
    </lineage>
</organism>
<reference evidence="3 4" key="1">
    <citation type="submission" date="2018-01" db="EMBL/GenBank/DDBJ databases">
        <title>Genome characterization of the sugarcane-associated fungus Trichoderma ghanense CCMA-1212 and their application in lignocelulose bioconversion.</title>
        <authorList>
            <person name="Steindorff A.S."/>
            <person name="Mendes T.D."/>
            <person name="Vilela E.S.D."/>
            <person name="Rodrigues D.S."/>
            <person name="Formighieri E.F."/>
            <person name="Melo I.S."/>
            <person name="Favaro L.C.L."/>
        </authorList>
    </citation>
    <scope>NUCLEOTIDE SEQUENCE [LARGE SCALE GENOMIC DNA]</scope>
    <source>
        <strain evidence="3 4">CCMA-1212</strain>
    </source>
</reference>
<feature type="repeat" description="RCC1" evidence="1">
    <location>
        <begin position="160"/>
        <end position="220"/>
    </location>
</feature>
<dbReference type="RefSeq" id="XP_073558011.1">
    <property type="nucleotide sequence ID" value="XM_073703609.1"/>
</dbReference>
<dbReference type="Proteomes" id="UP001642720">
    <property type="component" value="Unassembled WGS sequence"/>
</dbReference>
<feature type="repeat" description="RCC1" evidence="1">
    <location>
        <begin position="221"/>
        <end position="287"/>
    </location>
</feature>
<dbReference type="GeneID" id="300578059"/>
<dbReference type="SUPFAM" id="SSF50985">
    <property type="entry name" value="RCC1/BLIP-II"/>
    <property type="match status" value="1"/>
</dbReference>
<evidence type="ECO:0000313" key="4">
    <source>
        <dbReference type="Proteomes" id="UP001642720"/>
    </source>
</evidence>
<protein>
    <submittedName>
        <fullName evidence="3">Uncharacterized protein</fullName>
    </submittedName>
</protein>
<dbReference type="InterPro" id="IPR051553">
    <property type="entry name" value="Ran_GTPase-activating"/>
</dbReference>
<evidence type="ECO:0000256" key="1">
    <source>
        <dbReference type="PROSITE-ProRule" id="PRU00235"/>
    </source>
</evidence>
<feature type="repeat" description="RCC1" evidence="1">
    <location>
        <begin position="288"/>
        <end position="345"/>
    </location>
</feature>
<dbReference type="PANTHER" id="PTHR45982:SF1">
    <property type="entry name" value="REGULATOR OF CHROMOSOME CONDENSATION"/>
    <property type="match status" value="1"/>
</dbReference>
<sequence length="346" mass="36670">MELFATGFNAWNQLSFAQGNLPEEPDDLYGFTKVLSAATIERPKNQKKTRQPDLQQNNPKLTKDPHTVRKDGHLILAGHGPSQHNLENLYASAETATGELLTIVQDSQHEGHHDSNKLVKHASLSSWSSSTTPDSTFTCTPPATQIAAFNTGFVILHSDGTVSTFGDPRFEACLGRDTDPPNPPPNLPGPVPDLHEIASAEDPIKHVTAGGSAVAALTTSGSVYVWGSRTLSSSSSSSKAAETSHHHRPGHGFMELSSIPNYTEIDGGKDVVDVALGEAHGIALTADGLVYVIGENANGQLGLGELGRGVCNSNAWLQLQFEAPEGFKIVGVGAGPRSSFILTARI</sequence>
<comment type="caution">
    <text evidence="3">The sequence shown here is derived from an EMBL/GenBank/DDBJ whole genome shotgun (WGS) entry which is preliminary data.</text>
</comment>
<dbReference type="InterPro" id="IPR009091">
    <property type="entry name" value="RCC1/BLIP-II"/>
</dbReference>
<dbReference type="InterPro" id="IPR000408">
    <property type="entry name" value="Reg_chr_condens"/>
</dbReference>
<dbReference type="PROSITE" id="PS50012">
    <property type="entry name" value="RCC1_3"/>
    <property type="match status" value="3"/>
</dbReference>
<gene>
    <name evidence="3" type="ORF">CCMA1212_006386</name>
</gene>
<feature type="region of interest" description="Disordered" evidence="2">
    <location>
        <begin position="40"/>
        <end position="67"/>
    </location>
</feature>
<accession>A0ABY2H346</accession>
<name>A0ABY2H346_9HYPO</name>